<evidence type="ECO:0000256" key="1">
    <source>
        <dbReference type="ARBA" id="ARBA00001932"/>
    </source>
</evidence>
<feature type="domain" description="Photolyase/cryptochrome alpha/beta" evidence="10">
    <location>
        <begin position="7"/>
        <end position="131"/>
    </location>
</feature>
<dbReference type="Pfam" id="PF00875">
    <property type="entry name" value="DNA_photolyase"/>
    <property type="match status" value="1"/>
</dbReference>
<organism evidence="11 12">
    <name type="scientific">Thermocrispum agreste</name>
    <dbReference type="NCBI Taxonomy" id="37925"/>
    <lineage>
        <taxon>Bacteria</taxon>
        <taxon>Bacillati</taxon>
        <taxon>Actinomycetota</taxon>
        <taxon>Actinomycetes</taxon>
        <taxon>Pseudonocardiales</taxon>
        <taxon>Pseudonocardiaceae</taxon>
        <taxon>Thermocrispum</taxon>
    </lineage>
</organism>
<dbReference type="InterPro" id="IPR014729">
    <property type="entry name" value="Rossmann-like_a/b/a_fold"/>
</dbReference>
<dbReference type="EMBL" id="QGUI02000237">
    <property type="protein sequence ID" value="MFO7193584.1"/>
    <property type="molecule type" value="Genomic_DNA"/>
</dbReference>
<dbReference type="SUPFAM" id="SSF48173">
    <property type="entry name" value="Cryptochrome/photolyase FAD-binding domain"/>
    <property type="match status" value="1"/>
</dbReference>
<dbReference type="InterPro" id="IPR036134">
    <property type="entry name" value="Crypto/Photolyase_FAD-like_sf"/>
</dbReference>
<accession>A0ABD6FL32</accession>
<dbReference type="Pfam" id="PF03441">
    <property type="entry name" value="FAD_binding_7"/>
    <property type="match status" value="1"/>
</dbReference>
<dbReference type="AlphaFoldDB" id="A0ABD6FL32"/>
<keyword evidence="6 9" id="KW-0157">Chromophore</keyword>
<protein>
    <recommendedName>
        <fullName evidence="3">Deoxyribodipyrimidine photo-lyase</fullName>
        <ecNumber evidence="2">4.1.99.3</ecNumber>
    </recommendedName>
</protein>
<dbReference type="EC" id="4.1.99.3" evidence="2"/>
<feature type="binding site" evidence="8">
    <location>
        <position position="218"/>
    </location>
    <ligand>
        <name>FAD</name>
        <dbReference type="ChEBI" id="CHEBI:57692"/>
    </ligand>
</feature>
<feature type="binding site" evidence="8">
    <location>
        <position position="262"/>
    </location>
    <ligand>
        <name>FAD</name>
        <dbReference type="ChEBI" id="CHEBI:57692"/>
    </ligand>
</feature>
<sequence length="463" mass="51201">MPPADHRTAVVWFRRDLRLADQPMLIAAAERASRALAVFVLDPVLLGPSGTARTAFLYGCLRELGESLRGRLLIVRGEPAQVVPQVASAVNAGSVHVAADYGPYGTRRDQQVSEALNARGVELVSTGSPYAVAPGRVHTGNGERFKVFTPFRRAWLDHGWPHPAQTGAGTLRWIDPADVGVERADVPSADSPARLPEPGERAALRAWRSFVDDQLADYGSERNRPQPVGSSQMSPYLKFGCIHPRTMLADLSDGRRAGVAAYRSELAWREFYADVLFHRPETARRNYDKAFDVLPTASGVAAERAFAAWCDGRTGFPIVDAGMRQLKAEGWLPNRIRMVTASFLVKDLHLPWRWGARHFMRLLVDGDLASNQHNWQWVAGCGTDAAPYFRIFNPTTQGERFDPDGDYVRTWVPELAHVPGKAVHQPWKLSRGEAGDYPAPMVDHAEERQEALAAYDLVKAARG</sequence>
<evidence type="ECO:0000256" key="3">
    <source>
        <dbReference type="ARBA" id="ARBA00014046"/>
    </source>
</evidence>
<dbReference type="PANTHER" id="PTHR11455:SF9">
    <property type="entry name" value="CRYPTOCHROME CIRCADIAN CLOCK 5 ISOFORM X1"/>
    <property type="match status" value="1"/>
</dbReference>
<dbReference type="Proteomes" id="UP000249324">
    <property type="component" value="Unassembled WGS sequence"/>
</dbReference>
<keyword evidence="4 8" id="KW-0285">Flavoprotein</keyword>
<feature type="binding site" evidence="8">
    <location>
        <begin position="365"/>
        <end position="367"/>
    </location>
    <ligand>
        <name>FAD</name>
        <dbReference type="ChEBI" id="CHEBI:57692"/>
    </ligand>
</feature>
<dbReference type="GO" id="GO:0000719">
    <property type="term" value="P:photoreactive repair"/>
    <property type="evidence" value="ECO:0007669"/>
    <property type="project" value="UniProtKB-ARBA"/>
</dbReference>
<dbReference type="InterPro" id="IPR002081">
    <property type="entry name" value="Cryptochrome/DNA_photolyase_1"/>
</dbReference>
<dbReference type="Gene3D" id="3.40.50.620">
    <property type="entry name" value="HUPs"/>
    <property type="match status" value="1"/>
</dbReference>
<dbReference type="InterPro" id="IPR018394">
    <property type="entry name" value="DNA_photolyase_1_CS_C"/>
</dbReference>
<dbReference type="InterPro" id="IPR005101">
    <property type="entry name" value="Cryptochr/Photolyase_FAD-bd"/>
</dbReference>
<dbReference type="GO" id="GO:0003904">
    <property type="term" value="F:deoxyribodipyrimidine photo-lyase activity"/>
    <property type="evidence" value="ECO:0007669"/>
    <property type="project" value="UniProtKB-EC"/>
</dbReference>
<comment type="similarity">
    <text evidence="9">Belongs to the DNA photolyase family.</text>
</comment>
<dbReference type="PRINTS" id="PR00147">
    <property type="entry name" value="DNAPHOTLYASE"/>
</dbReference>
<dbReference type="PROSITE" id="PS00691">
    <property type="entry name" value="DNA_PHOTOLYASES_1_2"/>
    <property type="match status" value="1"/>
</dbReference>
<reference evidence="11 12" key="1">
    <citation type="journal article" date="2021" name="BMC Genomics">
        <title>Genome-resolved metagenome and metatranscriptome analyses of thermophilic composting reveal key bacterial players and their metabolic interactions.</title>
        <authorList>
            <person name="Braga L.P.P."/>
            <person name="Pereira R.V."/>
            <person name="Martins L.F."/>
            <person name="Moura L.M.S."/>
            <person name="Sanchez F.B."/>
            <person name="Patane J.S.L."/>
            <person name="da Silva A.M."/>
            <person name="Setubal J.C."/>
        </authorList>
    </citation>
    <scope>NUCLEOTIDE SEQUENCE [LARGE SCALE GENOMIC DNA]</scope>
    <source>
        <strain evidence="11">ZC4RG45</strain>
    </source>
</reference>
<dbReference type="SUPFAM" id="SSF52425">
    <property type="entry name" value="Cryptochrome/photolyase, N-terminal domain"/>
    <property type="match status" value="1"/>
</dbReference>
<comment type="caution">
    <text evidence="11">The sequence shown here is derived from an EMBL/GenBank/DDBJ whole genome shotgun (WGS) entry which is preliminary data.</text>
</comment>
<gene>
    <name evidence="11" type="ORF">DIU77_015185</name>
</gene>
<evidence type="ECO:0000256" key="2">
    <source>
        <dbReference type="ARBA" id="ARBA00013149"/>
    </source>
</evidence>
<dbReference type="Gene3D" id="1.25.40.80">
    <property type="match status" value="1"/>
</dbReference>
<dbReference type="PROSITE" id="PS51645">
    <property type="entry name" value="PHR_CRY_ALPHA_BETA"/>
    <property type="match status" value="1"/>
</dbReference>
<keyword evidence="11" id="KW-0456">Lyase</keyword>
<evidence type="ECO:0000256" key="9">
    <source>
        <dbReference type="RuleBase" id="RU004182"/>
    </source>
</evidence>
<comment type="cofactor">
    <cofactor evidence="1">
        <name>(6R)-5,10-methylene-5,6,7,8-tetrahydrofolate</name>
        <dbReference type="ChEBI" id="CHEBI:15636"/>
    </cofactor>
</comment>
<evidence type="ECO:0000256" key="7">
    <source>
        <dbReference type="ARBA" id="ARBA00033999"/>
    </source>
</evidence>
<dbReference type="FunFam" id="1.10.579.10:FF:000003">
    <property type="entry name" value="Deoxyribodipyrimidine photo-lyase"/>
    <property type="match status" value="1"/>
</dbReference>
<dbReference type="Gene3D" id="1.10.579.10">
    <property type="entry name" value="DNA Cyclobutane Dipyrimidine Photolyase, subunit A, domain 3"/>
    <property type="match status" value="1"/>
</dbReference>
<evidence type="ECO:0000256" key="4">
    <source>
        <dbReference type="ARBA" id="ARBA00022630"/>
    </source>
</evidence>
<dbReference type="PANTHER" id="PTHR11455">
    <property type="entry name" value="CRYPTOCHROME"/>
    <property type="match status" value="1"/>
</dbReference>
<dbReference type="InterPro" id="IPR036155">
    <property type="entry name" value="Crypto/Photolyase_N_sf"/>
</dbReference>
<evidence type="ECO:0000256" key="6">
    <source>
        <dbReference type="ARBA" id="ARBA00022991"/>
    </source>
</evidence>
<evidence type="ECO:0000313" key="12">
    <source>
        <dbReference type="Proteomes" id="UP000249324"/>
    </source>
</evidence>
<feature type="binding site" evidence="8">
    <location>
        <begin position="265"/>
        <end position="272"/>
    </location>
    <ligand>
        <name>FAD</name>
        <dbReference type="ChEBI" id="CHEBI:57692"/>
    </ligand>
</feature>
<evidence type="ECO:0000256" key="5">
    <source>
        <dbReference type="ARBA" id="ARBA00022827"/>
    </source>
</evidence>
<evidence type="ECO:0000313" key="11">
    <source>
        <dbReference type="EMBL" id="MFO7193584.1"/>
    </source>
</evidence>
<proteinExistence type="inferred from homology"/>
<keyword evidence="5 8" id="KW-0274">FAD</keyword>
<dbReference type="InterPro" id="IPR006050">
    <property type="entry name" value="DNA_photolyase_N"/>
</dbReference>
<evidence type="ECO:0000259" key="10">
    <source>
        <dbReference type="PROSITE" id="PS51645"/>
    </source>
</evidence>
<feature type="binding site" evidence="8">
    <location>
        <begin position="230"/>
        <end position="234"/>
    </location>
    <ligand>
        <name>FAD</name>
        <dbReference type="ChEBI" id="CHEBI:57692"/>
    </ligand>
</feature>
<comment type="cofactor">
    <cofactor evidence="8">
        <name>FAD</name>
        <dbReference type="ChEBI" id="CHEBI:57692"/>
    </cofactor>
    <text evidence="8">Binds 1 FAD per subunit.</text>
</comment>
<name>A0ABD6FL32_9PSEU</name>
<evidence type="ECO:0000256" key="8">
    <source>
        <dbReference type="PIRSR" id="PIRSR602081-1"/>
    </source>
</evidence>
<comment type="catalytic activity">
    <reaction evidence="7">
        <text>cyclobutadipyrimidine (in DNA) = 2 pyrimidine residues (in DNA).</text>
        <dbReference type="EC" id="4.1.99.3"/>
    </reaction>
</comment>
<dbReference type="PROSITE" id="PS00394">
    <property type="entry name" value="DNA_PHOTOLYASES_1_1"/>
    <property type="match status" value="1"/>
</dbReference>